<keyword evidence="5" id="KW-1185">Reference proteome</keyword>
<proteinExistence type="predicted"/>
<name>A0ABN1H4H7_9CAUL</name>
<protein>
    <recommendedName>
        <fullName evidence="3">Dihydrodipicolinate reductase N-terminal domain-containing protein</fullName>
    </recommendedName>
</protein>
<dbReference type="CDD" id="cd24146">
    <property type="entry name" value="nat-AmDH_N_like"/>
    <property type="match status" value="1"/>
</dbReference>
<keyword evidence="2" id="KW-0560">Oxidoreductase</keyword>
<evidence type="ECO:0000259" key="3">
    <source>
        <dbReference type="Pfam" id="PF01113"/>
    </source>
</evidence>
<feature type="domain" description="Dihydrodipicolinate reductase N-terminal" evidence="3">
    <location>
        <begin position="11"/>
        <end position="75"/>
    </location>
</feature>
<dbReference type="InterPro" id="IPR036291">
    <property type="entry name" value="NAD(P)-bd_dom_sf"/>
</dbReference>
<gene>
    <name evidence="4" type="ORF">GCM10009422_27710</name>
</gene>
<comment type="caution">
    <text evidence="4">The sequence shown here is derived from an EMBL/GenBank/DDBJ whole genome shotgun (WGS) entry which is preliminary data.</text>
</comment>
<evidence type="ECO:0000313" key="5">
    <source>
        <dbReference type="Proteomes" id="UP001501352"/>
    </source>
</evidence>
<dbReference type="SUPFAM" id="SSF51735">
    <property type="entry name" value="NAD(P)-binding Rossmann-fold domains"/>
    <property type="match status" value="1"/>
</dbReference>
<dbReference type="Gene3D" id="3.40.50.720">
    <property type="entry name" value="NAD(P)-binding Rossmann-like Domain"/>
    <property type="match status" value="1"/>
</dbReference>
<dbReference type="Proteomes" id="UP001501352">
    <property type="component" value="Unassembled WGS sequence"/>
</dbReference>
<evidence type="ECO:0000313" key="4">
    <source>
        <dbReference type="EMBL" id="GAA0628781.1"/>
    </source>
</evidence>
<organism evidence="4 5">
    <name type="scientific">Brevundimonas kwangchunensis</name>
    <dbReference type="NCBI Taxonomy" id="322163"/>
    <lineage>
        <taxon>Bacteria</taxon>
        <taxon>Pseudomonadati</taxon>
        <taxon>Pseudomonadota</taxon>
        <taxon>Alphaproteobacteria</taxon>
        <taxon>Caulobacterales</taxon>
        <taxon>Caulobacteraceae</taxon>
        <taxon>Brevundimonas</taxon>
    </lineage>
</organism>
<reference evidence="4 5" key="1">
    <citation type="journal article" date="2019" name="Int. J. Syst. Evol. Microbiol.">
        <title>The Global Catalogue of Microorganisms (GCM) 10K type strain sequencing project: providing services to taxonomists for standard genome sequencing and annotation.</title>
        <authorList>
            <consortium name="The Broad Institute Genomics Platform"/>
            <consortium name="The Broad Institute Genome Sequencing Center for Infectious Disease"/>
            <person name="Wu L."/>
            <person name="Ma J."/>
        </authorList>
    </citation>
    <scope>NUCLEOTIDE SEQUENCE [LARGE SCALE GENOMIC DNA]</scope>
    <source>
        <strain evidence="4 5">JCM 12928</strain>
    </source>
</reference>
<dbReference type="InterPro" id="IPR000846">
    <property type="entry name" value="DapB_N"/>
</dbReference>
<evidence type="ECO:0000256" key="1">
    <source>
        <dbReference type="ARBA" id="ARBA00022857"/>
    </source>
</evidence>
<dbReference type="EMBL" id="BAAAGA010000007">
    <property type="protein sequence ID" value="GAA0628781.1"/>
    <property type="molecule type" value="Genomic_DNA"/>
</dbReference>
<accession>A0ABN1H4H7</accession>
<dbReference type="RefSeq" id="WP_343794582.1">
    <property type="nucleotide sequence ID" value="NZ_BAAAGA010000007.1"/>
</dbReference>
<sequence length="340" mass="36339">MSRPIRVIQWATGSMGKACLRAVLDDPRFKLVGLFVYGDAKAGRDAGEIARRPETGVKATRDKAEILALEADVVLHCPMLSAPYDGHDADVRDLLEAGKNVISINNYFEPRALGDVFAEQMTASAIKGGVTLAGTGVNPGWVAERMAANAVALCLEHRNIATREIIDCTSVPNPDYVFGALGFGASPDQVDLKSGPLAQTFDAMFAQSVEGLAQRIGLTLDGYESDHQLRLAGHDLAVAAGEIAKGTVAATTWRVHGVVNGQRRITHEVNWIMDPTDPAFAGKPHWEVEIDGLPGLKMAMDLVDTAPDGVRTKPEQFAVAAMVREAIPRVVAASPGLLRL</sequence>
<evidence type="ECO:0000256" key="2">
    <source>
        <dbReference type="ARBA" id="ARBA00023002"/>
    </source>
</evidence>
<keyword evidence="1" id="KW-0521">NADP</keyword>
<dbReference type="Pfam" id="PF01113">
    <property type="entry name" value="DapB_N"/>
    <property type="match status" value="1"/>
</dbReference>